<gene>
    <name evidence="7" type="ORF">GJV82_07120</name>
</gene>
<evidence type="ECO:0000256" key="5">
    <source>
        <dbReference type="SAM" id="MobiDB-lite"/>
    </source>
</evidence>
<keyword evidence="3" id="KW-0804">Transcription</keyword>
<dbReference type="InterPro" id="IPR009057">
    <property type="entry name" value="Homeodomain-like_sf"/>
</dbReference>
<dbReference type="Pfam" id="PF00440">
    <property type="entry name" value="TetR_N"/>
    <property type="match status" value="1"/>
</dbReference>
<dbReference type="Proteomes" id="UP000440668">
    <property type="component" value="Unassembled WGS sequence"/>
</dbReference>
<dbReference type="InterPro" id="IPR050109">
    <property type="entry name" value="HTH-type_TetR-like_transc_reg"/>
</dbReference>
<dbReference type="PANTHER" id="PTHR30055">
    <property type="entry name" value="HTH-TYPE TRANSCRIPTIONAL REGULATOR RUTR"/>
    <property type="match status" value="1"/>
</dbReference>
<dbReference type="PROSITE" id="PS50977">
    <property type="entry name" value="HTH_TETR_2"/>
    <property type="match status" value="1"/>
</dbReference>
<feature type="DNA-binding region" description="H-T-H motif" evidence="4">
    <location>
        <begin position="68"/>
        <end position="87"/>
    </location>
</feature>
<comment type="caution">
    <text evidence="7">The sequence shown here is derived from an EMBL/GenBank/DDBJ whole genome shotgun (WGS) entry which is preliminary data.</text>
</comment>
<proteinExistence type="predicted"/>
<protein>
    <submittedName>
        <fullName evidence="7">TetR family transcriptional regulator</fullName>
    </submittedName>
</protein>
<dbReference type="InterPro" id="IPR001647">
    <property type="entry name" value="HTH_TetR"/>
</dbReference>
<dbReference type="RefSeq" id="WP_155098738.1">
    <property type="nucleotide sequence ID" value="NZ_WMKA01000011.1"/>
</dbReference>
<dbReference type="EMBL" id="WMKA01000011">
    <property type="protein sequence ID" value="MTG88714.1"/>
    <property type="molecule type" value="Genomic_DNA"/>
</dbReference>
<sequence length="249" mass="26314">MPRTPSPARAPRHDGLVQHDGDPAQRDDGPDAAPRPGSRRRREPADRRRELLDAAARHADEHGLDALTPAGVAARAGASKALVFHYFGSTAGLRRAVALEAVAQLEAAAVAPDDRPRPERPALAVTAFLDAVEARRLVWQDLWRGALADDEATQAALARARDHLVLRLTSTVSATDDALPAAPRLRLIAAGWVALVENVTAAWLAGSELSRAEVERLVLASAVVLVPELPEPARSAVLATARANSGTSG</sequence>
<dbReference type="Pfam" id="PF21943">
    <property type="entry name" value="TetR_C_46"/>
    <property type="match status" value="1"/>
</dbReference>
<dbReference type="GO" id="GO:0003700">
    <property type="term" value="F:DNA-binding transcription factor activity"/>
    <property type="evidence" value="ECO:0007669"/>
    <property type="project" value="TreeGrafter"/>
</dbReference>
<name>A0A6N7ZGY1_9MICO</name>
<accession>A0A6N7ZGY1</accession>
<evidence type="ECO:0000256" key="1">
    <source>
        <dbReference type="ARBA" id="ARBA00023015"/>
    </source>
</evidence>
<feature type="region of interest" description="Disordered" evidence="5">
    <location>
        <begin position="1"/>
        <end position="47"/>
    </location>
</feature>
<dbReference type="AlphaFoldDB" id="A0A6N7ZGY1"/>
<dbReference type="SUPFAM" id="SSF46689">
    <property type="entry name" value="Homeodomain-like"/>
    <property type="match status" value="1"/>
</dbReference>
<evidence type="ECO:0000313" key="8">
    <source>
        <dbReference type="Proteomes" id="UP000440668"/>
    </source>
</evidence>
<keyword evidence="2 4" id="KW-0238">DNA-binding</keyword>
<dbReference type="GO" id="GO:0000976">
    <property type="term" value="F:transcription cis-regulatory region binding"/>
    <property type="evidence" value="ECO:0007669"/>
    <property type="project" value="TreeGrafter"/>
</dbReference>
<organism evidence="7 8">
    <name type="scientific">Cellulosimicrobium composti</name>
    <dbReference type="NCBI Taxonomy" id="2672572"/>
    <lineage>
        <taxon>Bacteria</taxon>
        <taxon>Bacillati</taxon>
        <taxon>Actinomycetota</taxon>
        <taxon>Actinomycetes</taxon>
        <taxon>Micrococcales</taxon>
        <taxon>Promicromonosporaceae</taxon>
        <taxon>Cellulosimicrobium</taxon>
    </lineage>
</organism>
<evidence type="ECO:0000313" key="7">
    <source>
        <dbReference type="EMBL" id="MTG88714.1"/>
    </source>
</evidence>
<evidence type="ECO:0000256" key="3">
    <source>
        <dbReference type="ARBA" id="ARBA00023163"/>
    </source>
</evidence>
<dbReference type="Gene3D" id="1.10.357.10">
    <property type="entry name" value="Tetracycline Repressor, domain 2"/>
    <property type="match status" value="1"/>
</dbReference>
<keyword evidence="1" id="KW-0805">Transcription regulation</keyword>
<evidence type="ECO:0000256" key="4">
    <source>
        <dbReference type="PROSITE-ProRule" id="PRU00335"/>
    </source>
</evidence>
<dbReference type="InterPro" id="IPR054129">
    <property type="entry name" value="DesT_TetR_C"/>
</dbReference>
<feature type="compositionally biased region" description="Basic and acidic residues" evidence="5">
    <location>
        <begin position="11"/>
        <end position="29"/>
    </location>
</feature>
<dbReference type="PANTHER" id="PTHR30055:SF226">
    <property type="entry name" value="HTH-TYPE TRANSCRIPTIONAL REGULATOR PKSA"/>
    <property type="match status" value="1"/>
</dbReference>
<reference evidence="7 8" key="1">
    <citation type="submission" date="2019-11" db="EMBL/GenBank/DDBJ databases">
        <title>Cellulosimicrobium composti sp. nov. isolated from a compost.</title>
        <authorList>
            <person name="Yang Y."/>
        </authorList>
    </citation>
    <scope>NUCLEOTIDE SEQUENCE [LARGE SCALE GENOMIC DNA]</scope>
    <source>
        <strain evidence="7 8">BIT-GX5</strain>
    </source>
</reference>
<evidence type="ECO:0000259" key="6">
    <source>
        <dbReference type="PROSITE" id="PS50977"/>
    </source>
</evidence>
<evidence type="ECO:0000256" key="2">
    <source>
        <dbReference type="ARBA" id="ARBA00023125"/>
    </source>
</evidence>
<feature type="domain" description="HTH tetR-type" evidence="6">
    <location>
        <begin position="45"/>
        <end position="105"/>
    </location>
</feature>